<keyword evidence="3" id="KW-1185">Reference proteome</keyword>
<dbReference type="EMBL" id="QNRE01000020">
    <property type="protein sequence ID" value="RBO83016.1"/>
    <property type="molecule type" value="Genomic_DNA"/>
</dbReference>
<dbReference type="PANTHER" id="PTHR43433">
    <property type="entry name" value="HYDROLASE, ALPHA/BETA FOLD FAMILY PROTEIN"/>
    <property type="match status" value="1"/>
</dbReference>
<comment type="caution">
    <text evidence="2">The sequence shown here is derived from an EMBL/GenBank/DDBJ whole genome shotgun (WGS) entry which is preliminary data.</text>
</comment>
<dbReference type="SUPFAM" id="SSF53474">
    <property type="entry name" value="alpha/beta-Hydrolases"/>
    <property type="match status" value="1"/>
</dbReference>
<dbReference type="InterPro" id="IPR000073">
    <property type="entry name" value="AB_hydrolase_1"/>
</dbReference>
<dbReference type="STRING" id="1210090.GCA_001613185_06108"/>
<feature type="domain" description="AB hydrolase-1" evidence="1">
    <location>
        <begin position="29"/>
        <end position="245"/>
    </location>
</feature>
<dbReference type="RefSeq" id="WP_067513697.1">
    <property type="nucleotide sequence ID" value="NZ_QNRE01000020.1"/>
</dbReference>
<dbReference type="GO" id="GO:0003824">
    <property type="term" value="F:catalytic activity"/>
    <property type="evidence" value="ECO:0007669"/>
    <property type="project" value="UniProtKB-ARBA"/>
</dbReference>
<evidence type="ECO:0000313" key="3">
    <source>
        <dbReference type="Proteomes" id="UP000252586"/>
    </source>
</evidence>
<dbReference type="AlphaFoldDB" id="A0A366CZ89"/>
<accession>A0A366CZ89</accession>
<protein>
    <submittedName>
        <fullName evidence="2">Pimeloyl-ACP methyl ester carboxylesterase</fullName>
    </submittedName>
</protein>
<organism evidence="2 3">
    <name type="scientific">Nocardia puris</name>
    <dbReference type="NCBI Taxonomy" id="208602"/>
    <lineage>
        <taxon>Bacteria</taxon>
        <taxon>Bacillati</taxon>
        <taxon>Actinomycetota</taxon>
        <taxon>Actinomycetes</taxon>
        <taxon>Mycobacteriales</taxon>
        <taxon>Nocardiaceae</taxon>
        <taxon>Nocardia</taxon>
    </lineage>
</organism>
<dbReference type="PANTHER" id="PTHR43433:SF10">
    <property type="entry name" value="AB HYDROLASE-1 DOMAIN-CONTAINING PROTEIN"/>
    <property type="match status" value="1"/>
</dbReference>
<dbReference type="Gene3D" id="3.40.50.1820">
    <property type="entry name" value="alpha/beta hydrolase"/>
    <property type="match status" value="1"/>
</dbReference>
<dbReference type="OrthoDB" id="63519at2"/>
<dbReference type="InterPro" id="IPR050471">
    <property type="entry name" value="AB_hydrolase"/>
</dbReference>
<dbReference type="Pfam" id="PF12697">
    <property type="entry name" value="Abhydrolase_6"/>
    <property type="match status" value="1"/>
</dbReference>
<sequence>MPVVASKDGTEIAYDIAGAGPALVYITGATCFRRFRPVVADVDVFAKGFTVYSYDRRGRGDSGDTLPYATEREVEDVEAIIDAAGGSAVLYGHSSGAVLALEAASRFPDKVEGLVIYDASYVHDESERVSYARLAEQVGALLAEGGNAKALKVFLQGIGMPRVFVALLPLMPGWKSMKALAPTLMYDIALTADLPPVERFANLDLPVHVTVGEKSPPGLHDVARQLADALPRATHRMLAGQDHMVSAKELMPILAESVAHR</sequence>
<gene>
    <name evidence="2" type="ORF">DFR74_12015</name>
</gene>
<reference evidence="2 3" key="1">
    <citation type="submission" date="2018-06" db="EMBL/GenBank/DDBJ databases">
        <title>Genomic Encyclopedia of Type Strains, Phase IV (KMG-IV): sequencing the most valuable type-strain genomes for metagenomic binning, comparative biology and taxonomic classification.</title>
        <authorList>
            <person name="Goeker M."/>
        </authorList>
    </citation>
    <scope>NUCLEOTIDE SEQUENCE [LARGE SCALE GENOMIC DNA]</scope>
    <source>
        <strain evidence="2 3">DSM 44599</strain>
    </source>
</reference>
<dbReference type="Proteomes" id="UP000252586">
    <property type="component" value="Unassembled WGS sequence"/>
</dbReference>
<evidence type="ECO:0000259" key="1">
    <source>
        <dbReference type="Pfam" id="PF12697"/>
    </source>
</evidence>
<evidence type="ECO:0000313" key="2">
    <source>
        <dbReference type="EMBL" id="RBO83016.1"/>
    </source>
</evidence>
<name>A0A366CZ89_9NOCA</name>
<proteinExistence type="predicted"/>
<dbReference type="InterPro" id="IPR029058">
    <property type="entry name" value="AB_hydrolase_fold"/>
</dbReference>